<dbReference type="Gene3D" id="1.50.10.20">
    <property type="match status" value="1"/>
</dbReference>
<keyword evidence="2" id="KW-1185">Reference proteome</keyword>
<reference evidence="1 2" key="1">
    <citation type="submission" date="2019-02" db="EMBL/GenBank/DDBJ databases">
        <title>Deep-cultivation of Planctomycetes and their phenomic and genomic characterization uncovers novel biology.</title>
        <authorList>
            <person name="Wiegand S."/>
            <person name="Jogler M."/>
            <person name="Boedeker C."/>
            <person name="Pinto D."/>
            <person name="Vollmers J."/>
            <person name="Rivas-Marin E."/>
            <person name="Kohn T."/>
            <person name="Peeters S.H."/>
            <person name="Heuer A."/>
            <person name="Rast P."/>
            <person name="Oberbeckmann S."/>
            <person name="Bunk B."/>
            <person name="Jeske O."/>
            <person name="Meyerdierks A."/>
            <person name="Storesund J.E."/>
            <person name="Kallscheuer N."/>
            <person name="Luecker S."/>
            <person name="Lage O.M."/>
            <person name="Pohl T."/>
            <person name="Merkel B.J."/>
            <person name="Hornburger P."/>
            <person name="Mueller R.-W."/>
            <person name="Bruemmer F."/>
            <person name="Labrenz M."/>
            <person name="Spormann A.M."/>
            <person name="Op Den Camp H."/>
            <person name="Overmann J."/>
            <person name="Amann R."/>
            <person name="Jetten M.S.M."/>
            <person name="Mascher T."/>
            <person name="Medema M.H."/>
            <person name="Devos D.P."/>
            <person name="Kaster A.-K."/>
            <person name="Ovreas L."/>
            <person name="Rohde M."/>
            <person name="Galperin M.Y."/>
            <person name="Jogler C."/>
        </authorList>
    </citation>
    <scope>NUCLEOTIDE SEQUENCE [LARGE SCALE GENOMIC DNA]</scope>
    <source>
        <strain evidence="1 2">Poly41</strain>
    </source>
</reference>
<dbReference type="Proteomes" id="UP000319143">
    <property type="component" value="Unassembled WGS sequence"/>
</dbReference>
<evidence type="ECO:0000313" key="1">
    <source>
        <dbReference type="EMBL" id="TWU41715.1"/>
    </source>
</evidence>
<gene>
    <name evidence="1" type="ORF">Poly41_00070</name>
</gene>
<protein>
    <recommendedName>
        <fullName evidence="3">Squalene cyclase C-terminal domain-containing protein</fullName>
    </recommendedName>
</protein>
<evidence type="ECO:0000313" key="2">
    <source>
        <dbReference type="Proteomes" id="UP000319143"/>
    </source>
</evidence>
<dbReference type="SUPFAM" id="SSF48239">
    <property type="entry name" value="Terpenoid cyclases/Protein prenyltransferases"/>
    <property type="match status" value="2"/>
</dbReference>
<accession>A0A5C6DZ39</accession>
<comment type="caution">
    <text evidence="1">The sequence shown here is derived from an EMBL/GenBank/DDBJ whole genome shotgun (WGS) entry which is preliminary data.</text>
</comment>
<organism evidence="1 2">
    <name type="scientific">Novipirellula artificiosorum</name>
    <dbReference type="NCBI Taxonomy" id="2528016"/>
    <lineage>
        <taxon>Bacteria</taxon>
        <taxon>Pseudomonadati</taxon>
        <taxon>Planctomycetota</taxon>
        <taxon>Planctomycetia</taxon>
        <taxon>Pirellulales</taxon>
        <taxon>Pirellulaceae</taxon>
        <taxon>Novipirellula</taxon>
    </lineage>
</organism>
<dbReference type="EMBL" id="SJPV01000001">
    <property type="protein sequence ID" value="TWU41715.1"/>
    <property type="molecule type" value="Genomic_DNA"/>
</dbReference>
<dbReference type="AlphaFoldDB" id="A0A5C6DZ39"/>
<name>A0A5C6DZ39_9BACT</name>
<sequence length="412" mass="46602">MSALNGLRPILRSVLAVALCVVVADAQQPRGSGELAAEHQRIQPLDFRTPPILPDVVGPGGDAIQASIDRGVQFLLTDQNQNGSWGSATNTKNLNIFAPVPGAHDAFRTATTALCLSALLEVADPKDAQVKRAIGLGEAWMLQHLPELRRADGTAIYNVWGHGYSIQSLVRLHRHHRGEPNKQEKIETLLREQLDLLRRYESVDGGWGYYDFRYQTQRPTTDSISFVNGAILVAMFEAKAIGIEPPKRLVDRAIAATLRQQKPDFTYLYGEYLKDRPMRGINRPGGSLGRSQCCNLALRLWGDDEITDNVVKHWLYRLYERNGWLSIGRKRPVPHESWFQVAGYFYYFGHYYAAMGIEQLPPSDREPYQAMLADLLVPLQEKNGCWWDYPLYDYHQQYGTAMAVMTLKRCLD</sequence>
<dbReference type="RefSeq" id="WP_231615287.1">
    <property type="nucleotide sequence ID" value="NZ_SJPV01000001.1"/>
</dbReference>
<proteinExistence type="predicted"/>
<dbReference type="InterPro" id="IPR008930">
    <property type="entry name" value="Terpenoid_cyclase/PrenylTrfase"/>
</dbReference>
<evidence type="ECO:0008006" key="3">
    <source>
        <dbReference type="Google" id="ProtNLM"/>
    </source>
</evidence>